<dbReference type="AlphaFoldDB" id="A0A7Y0BL34"/>
<evidence type="ECO:0000256" key="1">
    <source>
        <dbReference type="SAM" id="SignalP"/>
    </source>
</evidence>
<dbReference type="Pfam" id="PF16266">
    <property type="entry name" value="DUF4919"/>
    <property type="match status" value="1"/>
</dbReference>
<comment type="caution">
    <text evidence="2">The sequence shown here is derived from an EMBL/GenBank/DDBJ whole genome shotgun (WGS) entry which is preliminary data.</text>
</comment>
<accession>A0A7Y0BL34</accession>
<evidence type="ECO:0000313" key="2">
    <source>
        <dbReference type="EMBL" id="NML92359.1"/>
    </source>
</evidence>
<dbReference type="Proteomes" id="UP000583556">
    <property type="component" value="Unassembled WGS sequence"/>
</dbReference>
<keyword evidence="1" id="KW-0732">Signal</keyword>
<keyword evidence="3" id="KW-1185">Reference proteome</keyword>
<name>A0A7Y0BL34_9SPHN</name>
<protein>
    <submittedName>
        <fullName evidence="2">DUF4919 domain-containing protein</fullName>
    </submittedName>
</protein>
<dbReference type="InterPro" id="IPR032578">
    <property type="entry name" value="DUF4919"/>
</dbReference>
<dbReference type="EMBL" id="JABBGM010000001">
    <property type="protein sequence ID" value="NML92359.1"/>
    <property type="molecule type" value="Genomic_DNA"/>
</dbReference>
<reference evidence="2 3" key="1">
    <citation type="submission" date="2020-04" db="EMBL/GenBank/DDBJ databases">
        <title>Novosphingobium sp. TW-4 isolated from soil.</title>
        <authorList>
            <person name="Dahal R.H."/>
            <person name="Chaudhary D.K."/>
        </authorList>
    </citation>
    <scope>NUCLEOTIDE SEQUENCE [LARGE SCALE GENOMIC DNA]</scope>
    <source>
        <strain evidence="2 3">TW-4</strain>
    </source>
</reference>
<gene>
    <name evidence="2" type="ORF">HHL27_01580</name>
</gene>
<proteinExistence type="predicted"/>
<feature type="signal peptide" evidence="1">
    <location>
        <begin position="1"/>
        <end position="16"/>
    </location>
</feature>
<evidence type="ECO:0000313" key="3">
    <source>
        <dbReference type="Proteomes" id="UP000583556"/>
    </source>
</evidence>
<dbReference type="RefSeq" id="WP_169491612.1">
    <property type="nucleotide sequence ID" value="NZ_JABBGM010000001.1"/>
</dbReference>
<sequence length="125" mass="13298">MLALIAALALATAATSEPVPSASKAVVPVAKAATLTPRLQAIMAKGDGASRETAYPITRLRDEYAIVNLLGATPVSQESVTEGGKFDVLTVRVVKTGETRQMWFNLAQVGKAPRHSPARRKRAHH</sequence>
<organism evidence="2 3">
    <name type="scientific">Novosphingobium olei</name>
    <dbReference type="NCBI Taxonomy" id="2728851"/>
    <lineage>
        <taxon>Bacteria</taxon>
        <taxon>Pseudomonadati</taxon>
        <taxon>Pseudomonadota</taxon>
        <taxon>Alphaproteobacteria</taxon>
        <taxon>Sphingomonadales</taxon>
        <taxon>Sphingomonadaceae</taxon>
        <taxon>Novosphingobium</taxon>
    </lineage>
</organism>
<feature type="chain" id="PRO_5030731440" evidence="1">
    <location>
        <begin position="17"/>
        <end position="125"/>
    </location>
</feature>